<evidence type="ECO:0000313" key="11">
    <source>
        <dbReference type="EMBL" id="PYH63676.1"/>
    </source>
</evidence>
<dbReference type="InterPro" id="IPR013087">
    <property type="entry name" value="Znf_C2H2_type"/>
</dbReference>
<keyword evidence="5" id="KW-0862">Zinc</keyword>
<dbReference type="GO" id="GO:0005634">
    <property type="term" value="C:nucleus"/>
    <property type="evidence" value="ECO:0007669"/>
    <property type="project" value="UniProtKB-SubCell"/>
</dbReference>
<name>A0A319ATN2_ASPVC</name>
<dbReference type="RefSeq" id="XP_025557470.1">
    <property type="nucleotide sequence ID" value="XM_025710376.1"/>
</dbReference>
<evidence type="ECO:0000256" key="7">
    <source>
        <dbReference type="ARBA" id="ARBA00023163"/>
    </source>
</evidence>
<keyword evidence="7" id="KW-0804">Transcription</keyword>
<proteinExistence type="predicted"/>
<evidence type="ECO:0000256" key="9">
    <source>
        <dbReference type="PROSITE-ProRule" id="PRU00042"/>
    </source>
</evidence>
<reference evidence="11" key="1">
    <citation type="submission" date="2016-12" db="EMBL/GenBank/DDBJ databases">
        <title>The genomes of Aspergillus section Nigri reveals drivers in fungal speciation.</title>
        <authorList>
            <consortium name="DOE Joint Genome Institute"/>
            <person name="Vesth T.C."/>
            <person name="Nybo J."/>
            <person name="Theobald S."/>
            <person name="Brandl J."/>
            <person name="Frisvad J.C."/>
            <person name="Nielsen K.F."/>
            <person name="Lyhne E.K."/>
            <person name="Kogle M.E."/>
            <person name="Kuo A."/>
            <person name="Riley R."/>
            <person name="Clum A."/>
            <person name="Nolan M."/>
            <person name="Lipzen A."/>
            <person name="Salamov A."/>
            <person name="Henrissat B."/>
            <person name="Wiebenga A."/>
            <person name="De Vries R.P."/>
            <person name="Grigoriev I.V."/>
            <person name="Mortensen U.H."/>
            <person name="Andersen M.R."/>
            <person name="Baker S.E."/>
        </authorList>
    </citation>
    <scope>NUCLEOTIDE SEQUENCE [LARGE SCALE GENOMIC DNA]</scope>
    <source>
        <strain evidence="11">CBS 113365</strain>
    </source>
</reference>
<evidence type="ECO:0000256" key="6">
    <source>
        <dbReference type="ARBA" id="ARBA00023015"/>
    </source>
</evidence>
<keyword evidence="6" id="KW-0805">Transcription regulation</keyword>
<comment type="subcellular location">
    <subcellularLocation>
        <location evidence="1">Nucleus</location>
    </subcellularLocation>
</comment>
<dbReference type="GO" id="GO:0000981">
    <property type="term" value="F:DNA-binding transcription factor activity, RNA polymerase II-specific"/>
    <property type="evidence" value="ECO:0007669"/>
    <property type="project" value="UniProtKB-ARBA"/>
</dbReference>
<dbReference type="PROSITE" id="PS50157">
    <property type="entry name" value="ZINC_FINGER_C2H2_2"/>
    <property type="match status" value="4"/>
</dbReference>
<keyword evidence="3" id="KW-0677">Repeat</keyword>
<accession>A0A319ATN2</accession>
<evidence type="ECO:0000256" key="2">
    <source>
        <dbReference type="ARBA" id="ARBA00022723"/>
    </source>
</evidence>
<evidence type="ECO:0000259" key="10">
    <source>
        <dbReference type="PROSITE" id="PS50157"/>
    </source>
</evidence>
<dbReference type="SMART" id="SM00355">
    <property type="entry name" value="ZnF_C2H2"/>
    <property type="match status" value="4"/>
</dbReference>
<dbReference type="AlphaFoldDB" id="A0A319ATN2"/>
<feature type="domain" description="C2H2-type" evidence="10">
    <location>
        <begin position="70"/>
        <end position="99"/>
    </location>
</feature>
<keyword evidence="8" id="KW-0539">Nucleus</keyword>
<sequence>MGFCEDGRGFRCDWVHCDKVFGRKADLRRHYRIHINELPYNCTVNKCDKSFIHRSALMVHSRIHTGERPHVCDNSGCHKAFSDSSSLARHRRVHTGKRPYICQESTCKRTFCRKASLTRHQHRFHPPETVSSLPSKTGGLKIQHPVQVAFFDTTNQYPPNQLAPYRHDPQPTPDLQAQSLHGTPVALQDRGPIVRQPLLVTSLVDIQRAQRHYMRLVQLYDHGCQNFPLGLQTMI</sequence>
<keyword evidence="4 9" id="KW-0863">Zinc-finger</keyword>
<dbReference type="GeneID" id="37214968"/>
<dbReference type="PANTHER" id="PTHR23235:SF178">
    <property type="entry name" value="C2H2-TYPE DOMAIN-CONTAINING PROTEIN-RELATED"/>
    <property type="match status" value="1"/>
</dbReference>
<evidence type="ECO:0000256" key="3">
    <source>
        <dbReference type="ARBA" id="ARBA00022737"/>
    </source>
</evidence>
<dbReference type="Gene3D" id="3.30.160.60">
    <property type="entry name" value="Classic Zinc Finger"/>
    <property type="match status" value="4"/>
</dbReference>
<dbReference type="FunFam" id="3.30.160.60:FF:000060">
    <property type="entry name" value="zinc finger protein 436"/>
    <property type="match status" value="1"/>
</dbReference>
<dbReference type="GO" id="GO:0008270">
    <property type="term" value="F:zinc ion binding"/>
    <property type="evidence" value="ECO:0007669"/>
    <property type="project" value="UniProtKB-KW"/>
</dbReference>
<dbReference type="FunFam" id="3.30.160.60:FF:000072">
    <property type="entry name" value="zinc finger protein 143 isoform X1"/>
    <property type="match status" value="1"/>
</dbReference>
<evidence type="ECO:0000313" key="12">
    <source>
        <dbReference type="Proteomes" id="UP000248405"/>
    </source>
</evidence>
<evidence type="ECO:0000256" key="4">
    <source>
        <dbReference type="ARBA" id="ARBA00022771"/>
    </source>
</evidence>
<dbReference type="InterPro" id="IPR036236">
    <property type="entry name" value="Znf_C2H2_sf"/>
</dbReference>
<evidence type="ECO:0000256" key="5">
    <source>
        <dbReference type="ARBA" id="ARBA00022833"/>
    </source>
</evidence>
<feature type="domain" description="C2H2-type" evidence="10">
    <location>
        <begin position="40"/>
        <end position="69"/>
    </location>
</feature>
<evidence type="ECO:0000256" key="8">
    <source>
        <dbReference type="ARBA" id="ARBA00023242"/>
    </source>
</evidence>
<protein>
    <recommendedName>
        <fullName evidence="10">C2H2-type domain-containing protein</fullName>
    </recommendedName>
</protein>
<dbReference type="OrthoDB" id="3437960at2759"/>
<gene>
    <name evidence="11" type="ORF">BO88DRAFT_447482</name>
</gene>
<keyword evidence="12" id="KW-1185">Reference proteome</keyword>
<feature type="domain" description="C2H2-type" evidence="10">
    <location>
        <begin position="10"/>
        <end position="39"/>
    </location>
</feature>
<keyword evidence="2" id="KW-0479">Metal-binding</keyword>
<dbReference type="GO" id="GO:0000978">
    <property type="term" value="F:RNA polymerase II cis-regulatory region sequence-specific DNA binding"/>
    <property type="evidence" value="ECO:0007669"/>
    <property type="project" value="TreeGrafter"/>
</dbReference>
<evidence type="ECO:0000256" key="1">
    <source>
        <dbReference type="ARBA" id="ARBA00004123"/>
    </source>
</evidence>
<organism evidence="11 12">
    <name type="scientific">Aspergillus vadensis (strain CBS 113365 / IMI 142717 / IBT 24658)</name>
    <dbReference type="NCBI Taxonomy" id="1448311"/>
    <lineage>
        <taxon>Eukaryota</taxon>
        <taxon>Fungi</taxon>
        <taxon>Dikarya</taxon>
        <taxon>Ascomycota</taxon>
        <taxon>Pezizomycotina</taxon>
        <taxon>Eurotiomycetes</taxon>
        <taxon>Eurotiomycetidae</taxon>
        <taxon>Eurotiales</taxon>
        <taxon>Aspergillaceae</taxon>
        <taxon>Aspergillus</taxon>
        <taxon>Aspergillus subgen. Circumdati</taxon>
    </lineage>
</organism>
<dbReference type="Pfam" id="PF00096">
    <property type="entry name" value="zf-C2H2"/>
    <property type="match status" value="3"/>
</dbReference>
<dbReference type="SUPFAM" id="SSF57667">
    <property type="entry name" value="beta-beta-alpha zinc fingers"/>
    <property type="match status" value="3"/>
</dbReference>
<dbReference type="EMBL" id="KZ821650">
    <property type="protein sequence ID" value="PYH63676.1"/>
    <property type="molecule type" value="Genomic_DNA"/>
</dbReference>
<dbReference type="PROSITE" id="PS00028">
    <property type="entry name" value="ZINC_FINGER_C2H2_1"/>
    <property type="match status" value="4"/>
</dbReference>
<dbReference type="Proteomes" id="UP000248405">
    <property type="component" value="Unassembled WGS sequence"/>
</dbReference>
<dbReference type="PANTHER" id="PTHR23235">
    <property type="entry name" value="KRUEPPEL-LIKE TRANSCRIPTION FACTOR"/>
    <property type="match status" value="1"/>
</dbReference>
<feature type="domain" description="C2H2-type" evidence="10">
    <location>
        <begin position="100"/>
        <end position="130"/>
    </location>
</feature>